<dbReference type="InterPro" id="IPR020479">
    <property type="entry name" value="HD_metazoa"/>
</dbReference>
<protein>
    <submittedName>
        <fullName evidence="8">Gbx protein</fullName>
    </submittedName>
</protein>
<sequence>MSKSFLVDSLISRCTSASKNGLGQHSSGRRRTAFTSEQLLELEKEYHSKMYLSLTERIHIAHVLKLREVQVKIWFQNRRVKWKRVKAGLAHTRNSHDGANKPKIVVPIPVHVNRIAIRKSQHQNSQYLEKTNVPCRVKPMVCLHPYLKYLQKFPAFCHFGCIYSFITFDTIW</sequence>
<dbReference type="PANTHER" id="PTHR24334">
    <property type="entry name" value="HOMEOBOX PROTEIN GBX"/>
    <property type="match status" value="1"/>
</dbReference>
<evidence type="ECO:0000256" key="6">
    <source>
        <dbReference type="RuleBase" id="RU000682"/>
    </source>
</evidence>
<dbReference type="SMART" id="SM00389">
    <property type="entry name" value="HOX"/>
    <property type="match status" value="1"/>
</dbReference>
<dbReference type="PANTHER" id="PTHR24334:SF0">
    <property type="entry name" value="HOMEOBOX PROTEIN UNPLUGGED"/>
    <property type="match status" value="1"/>
</dbReference>
<dbReference type="Gene3D" id="1.10.10.60">
    <property type="entry name" value="Homeodomain-like"/>
    <property type="match status" value="1"/>
</dbReference>
<evidence type="ECO:0000256" key="3">
    <source>
        <dbReference type="ARBA" id="ARBA00023155"/>
    </source>
</evidence>
<dbReference type="EMBL" id="HM136802">
    <property type="protein sequence ID" value="ADJ18239.1"/>
    <property type="molecule type" value="mRNA"/>
</dbReference>
<dbReference type="Pfam" id="PF00046">
    <property type="entry name" value="Homeodomain"/>
    <property type="match status" value="1"/>
</dbReference>
<evidence type="ECO:0000313" key="8">
    <source>
        <dbReference type="EMBL" id="ADJ18239.1"/>
    </source>
</evidence>
<dbReference type="GO" id="GO:0000981">
    <property type="term" value="F:DNA-binding transcription factor activity, RNA polymerase II-specific"/>
    <property type="evidence" value="ECO:0007669"/>
    <property type="project" value="InterPro"/>
</dbReference>
<dbReference type="SUPFAM" id="SSF46689">
    <property type="entry name" value="Homeodomain-like"/>
    <property type="match status" value="1"/>
</dbReference>
<dbReference type="GO" id="GO:0000977">
    <property type="term" value="F:RNA polymerase II transcription regulatory region sequence-specific DNA binding"/>
    <property type="evidence" value="ECO:0007669"/>
    <property type="project" value="TreeGrafter"/>
</dbReference>
<accession>D9IDZ1</accession>
<dbReference type="GO" id="GO:0051960">
    <property type="term" value="P:regulation of nervous system development"/>
    <property type="evidence" value="ECO:0007669"/>
    <property type="project" value="TreeGrafter"/>
</dbReference>
<dbReference type="CDD" id="cd00086">
    <property type="entry name" value="homeodomain"/>
    <property type="match status" value="1"/>
</dbReference>
<evidence type="ECO:0000259" key="7">
    <source>
        <dbReference type="PROSITE" id="PS50071"/>
    </source>
</evidence>
<dbReference type="InterPro" id="IPR001356">
    <property type="entry name" value="HD"/>
</dbReference>
<organism evidence="8">
    <name type="scientific">Steromphala varia</name>
    <dbReference type="NCBI Taxonomy" id="2072698"/>
    <lineage>
        <taxon>Eukaryota</taxon>
        <taxon>Metazoa</taxon>
        <taxon>Spiralia</taxon>
        <taxon>Lophotrochozoa</taxon>
        <taxon>Mollusca</taxon>
        <taxon>Gastropoda</taxon>
        <taxon>Vetigastropoda</taxon>
        <taxon>Trochida</taxon>
        <taxon>Trochoidea</taxon>
        <taxon>Trochidae</taxon>
        <taxon>Cantharidinae</taxon>
        <taxon>Steromphala</taxon>
    </lineage>
</organism>
<comment type="subcellular location">
    <subcellularLocation>
        <location evidence="1 5 6">Nucleus</location>
    </subcellularLocation>
</comment>
<name>D9IDZ1_9VEST</name>
<feature type="DNA-binding region" description="Homeobox" evidence="5">
    <location>
        <begin position="27"/>
        <end position="86"/>
    </location>
</feature>
<evidence type="ECO:0000256" key="4">
    <source>
        <dbReference type="ARBA" id="ARBA00023242"/>
    </source>
</evidence>
<dbReference type="AlphaFoldDB" id="D9IDZ1"/>
<keyword evidence="4 5" id="KW-0539">Nucleus</keyword>
<evidence type="ECO:0000256" key="1">
    <source>
        <dbReference type="ARBA" id="ARBA00004123"/>
    </source>
</evidence>
<dbReference type="InterPro" id="IPR017970">
    <property type="entry name" value="Homeobox_CS"/>
</dbReference>
<reference evidence="8" key="1">
    <citation type="journal article" date="2010" name="BMC Dev. Biol.">
        <title>Conservation of ParaHox genes' function in patterning of the digestive tract of the marine gastropod Gibbula varia.</title>
        <authorList>
            <person name="Samadi L."/>
            <person name="Steiner G."/>
        </authorList>
    </citation>
    <scope>NUCLEOTIDE SEQUENCE</scope>
</reference>
<evidence type="ECO:0000256" key="2">
    <source>
        <dbReference type="ARBA" id="ARBA00023125"/>
    </source>
</evidence>
<dbReference type="GO" id="GO:0005634">
    <property type="term" value="C:nucleus"/>
    <property type="evidence" value="ECO:0007669"/>
    <property type="project" value="UniProtKB-SubCell"/>
</dbReference>
<proteinExistence type="evidence at transcript level"/>
<keyword evidence="2 5" id="KW-0238">DNA-binding</keyword>
<dbReference type="PROSITE" id="PS50071">
    <property type="entry name" value="HOMEOBOX_2"/>
    <property type="match status" value="1"/>
</dbReference>
<keyword evidence="3 5" id="KW-0371">Homeobox</keyword>
<dbReference type="PROSITE" id="PS00027">
    <property type="entry name" value="HOMEOBOX_1"/>
    <property type="match status" value="1"/>
</dbReference>
<dbReference type="InterPro" id="IPR009057">
    <property type="entry name" value="Homeodomain-like_sf"/>
</dbReference>
<evidence type="ECO:0000256" key="5">
    <source>
        <dbReference type="PROSITE-ProRule" id="PRU00108"/>
    </source>
</evidence>
<dbReference type="PRINTS" id="PR00024">
    <property type="entry name" value="HOMEOBOX"/>
</dbReference>
<dbReference type="InterPro" id="IPR042982">
    <property type="entry name" value="GBX-1/2"/>
</dbReference>
<feature type="domain" description="Homeobox" evidence="7">
    <location>
        <begin position="25"/>
        <end position="85"/>
    </location>
</feature>